<organism evidence="2 3">
    <name type="scientific">Pterulicium gracile</name>
    <dbReference type="NCBI Taxonomy" id="1884261"/>
    <lineage>
        <taxon>Eukaryota</taxon>
        <taxon>Fungi</taxon>
        <taxon>Dikarya</taxon>
        <taxon>Basidiomycota</taxon>
        <taxon>Agaricomycotina</taxon>
        <taxon>Agaricomycetes</taxon>
        <taxon>Agaricomycetidae</taxon>
        <taxon>Agaricales</taxon>
        <taxon>Pleurotineae</taxon>
        <taxon>Pterulaceae</taxon>
        <taxon>Pterulicium</taxon>
    </lineage>
</organism>
<protein>
    <submittedName>
        <fullName evidence="2">Uncharacterized protein</fullName>
    </submittedName>
</protein>
<feature type="region of interest" description="Disordered" evidence="1">
    <location>
        <begin position="35"/>
        <end position="68"/>
    </location>
</feature>
<name>A0A5C3QQG9_9AGAR</name>
<dbReference type="EMBL" id="ML178819">
    <property type="protein sequence ID" value="TFL03807.1"/>
    <property type="molecule type" value="Genomic_DNA"/>
</dbReference>
<feature type="compositionally biased region" description="Pro residues" evidence="1">
    <location>
        <begin position="184"/>
        <end position="197"/>
    </location>
</feature>
<sequence length="420" mass="47265">MMTRATPWSASPERQRTRVQPSTVFQLVTSWSTVISSNPSPRSASSSRSASSRTFWTTSCPSTSPDSSSNRIDFEIYGEGSSISAGSPCLSFSRYVADFDDSAFVNLLAQLRAAKLEGTRLEKDESELAEQTRRLQAEIVELKEKNRILETRLTPGRSEAHHLPSGAPPRNATAPHSTRHPLSSSPPHPIISRPPPKTHSSHHLIPKPRNIHELKALMARATEPGHATELQRVRLLCAQAHRVPCDSRDEVDKLLSTKWRNPEAIRAGNDAGMNNPQVGDPVEEWYRYFCYHKTSWPRGVRMGEDGKPVWEDLEMRCLVNRLRPKDDGERLVHRNVFMNAVWEVFAEEGLYGRIVRENEVVIGPFLTAAVVPFEGKEISPLDIAVHFGRCGVKVGWADERLTPWSQRNLRREEEVTSRGT</sequence>
<evidence type="ECO:0000313" key="3">
    <source>
        <dbReference type="Proteomes" id="UP000305067"/>
    </source>
</evidence>
<reference evidence="2 3" key="1">
    <citation type="journal article" date="2019" name="Nat. Ecol. Evol.">
        <title>Megaphylogeny resolves global patterns of mushroom evolution.</title>
        <authorList>
            <person name="Varga T."/>
            <person name="Krizsan K."/>
            <person name="Foldi C."/>
            <person name="Dima B."/>
            <person name="Sanchez-Garcia M."/>
            <person name="Sanchez-Ramirez S."/>
            <person name="Szollosi G.J."/>
            <person name="Szarkandi J.G."/>
            <person name="Papp V."/>
            <person name="Albert L."/>
            <person name="Andreopoulos W."/>
            <person name="Angelini C."/>
            <person name="Antonin V."/>
            <person name="Barry K.W."/>
            <person name="Bougher N.L."/>
            <person name="Buchanan P."/>
            <person name="Buyck B."/>
            <person name="Bense V."/>
            <person name="Catcheside P."/>
            <person name="Chovatia M."/>
            <person name="Cooper J."/>
            <person name="Damon W."/>
            <person name="Desjardin D."/>
            <person name="Finy P."/>
            <person name="Geml J."/>
            <person name="Haridas S."/>
            <person name="Hughes K."/>
            <person name="Justo A."/>
            <person name="Karasinski D."/>
            <person name="Kautmanova I."/>
            <person name="Kiss B."/>
            <person name="Kocsube S."/>
            <person name="Kotiranta H."/>
            <person name="LaButti K.M."/>
            <person name="Lechner B.E."/>
            <person name="Liimatainen K."/>
            <person name="Lipzen A."/>
            <person name="Lukacs Z."/>
            <person name="Mihaltcheva S."/>
            <person name="Morgado L.N."/>
            <person name="Niskanen T."/>
            <person name="Noordeloos M.E."/>
            <person name="Ohm R.A."/>
            <person name="Ortiz-Santana B."/>
            <person name="Ovrebo C."/>
            <person name="Racz N."/>
            <person name="Riley R."/>
            <person name="Savchenko A."/>
            <person name="Shiryaev A."/>
            <person name="Soop K."/>
            <person name="Spirin V."/>
            <person name="Szebenyi C."/>
            <person name="Tomsovsky M."/>
            <person name="Tulloss R.E."/>
            <person name="Uehling J."/>
            <person name="Grigoriev I.V."/>
            <person name="Vagvolgyi C."/>
            <person name="Papp T."/>
            <person name="Martin F.M."/>
            <person name="Miettinen O."/>
            <person name="Hibbett D.S."/>
            <person name="Nagy L.G."/>
        </authorList>
    </citation>
    <scope>NUCLEOTIDE SEQUENCE [LARGE SCALE GENOMIC DNA]</scope>
    <source>
        <strain evidence="2 3">CBS 309.79</strain>
    </source>
</reference>
<feature type="compositionally biased region" description="Low complexity" evidence="1">
    <location>
        <begin position="36"/>
        <end position="68"/>
    </location>
</feature>
<evidence type="ECO:0000256" key="1">
    <source>
        <dbReference type="SAM" id="MobiDB-lite"/>
    </source>
</evidence>
<gene>
    <name evidence="2" type="ORF">BDV98DRAFT_563086</name>
</gene>
<accession>A0A5C3QQG9</accession>
<feature type="region of interest" description="Disordered" evidence="1">
    <location>
        <begin position="150"/>
        <end position="204"/>
    </location>
</feature>
<evidence type="ECO:0000313" key="2">
    <source>
        <dbReference type="EMBL" id="TFL03807.1"/>
    </source>
</evidence>
<dbReference type="OrthoDB" id="2953420at2759"/>
<feature type="region of interest" description="Disordered" evidence="1">
    <location>
        <begin position="1"/>
        <end position="21"/>
    </location>
</feature>
<dbReference type="AlphaFoldDB" id="A0A5C3QQG9"/>
<keyword evidence="3" id="KW-1185">Reference proteome</keyword>
<dbReference type="Proteomes" id="UP000305067">
    <property type="component" value="Unassembled WGS sequence"/>
</dbReference>
<proteinExistence type="predicted"/>